<reference evidence="3 4" key="1">
    <citation type="submission" date="2018-05" db="EMBL/GenBank/DDBJ databases">
        <title>Acuticoccus sediminis sp. nov., isolated from deep-sea sediment of Indian Ocean.</title>
        <authorList>
            <person name="Liu X."/>
            <person name="Lai Q."/>
            <person name="Du Y."/>
            <person name="Sun F."/>
            <person name="Zhang X."/>
            <person name="Wang S."/>
            <person name="Shao Z."/>
        </authorList>
    </citation>
    <scope>NUCLEOTIDE SEQUENCE [LARGE SCALE GENOMIC DNA]</scope>
    <source>
        <strain evidence="3 4">PTG4-2</strain>
    </source>
</reference>
<feature type="chain" id="PRO_5032868519" description="DUF4189 domain-containing protein" evidence="1">
    <location>
        <begin position="21"/>
        <end position="138"/>
    </location>
</feature>
<evidence type="ECO:0000259" key="2">
    <source>
        <dbReference type="Pfam" id="PF13827"/>
    </source>
</evidence>
<organism evidence="3 4">
    <name type="scientific">Acuticoccus sediminis</name>
    <dbReference type="NCBI Taxonomy" id="2184697"/>
    <lineage>
        <taxon>Bacteria</taxon>
        <taxon>Pseudomonadati</taxon>
        <taxon>Pseudomonadota</taxon>
        <taxon>Alphaproteobacteria</taxon>
        <taxon>Hyphomicrobiales</taxon>
        <taxon>Amorphaceae</taxon>
        <taxon>Acuticoccus</taxon>
    </lineage>
</organism>
<evidence type="ECO:0000256" key="1">
    <source>
        <dbReference type="SAM" id="SignalP"/>
    </source>
</evidence>
<dbReference type="AlphaFoldDB" id="A0A8B2P6K5"/>
<dbReference type="Pfam" id="PF13827">
    <property type="entry name" value="DUF4189"/>
    <property type="match status" value="1"/>
</dbReference>
<sequence>MVKGLLTGLIAVALWSVASAAGAVANDTASTRYGAVGLDPKSLFVGFVTGVANADDALARLEVTCDAAGATCTEAHAFHDQCAALARAASSSATDALGLSVHDTRAAAQQGALAECQKNGGEGCNIHDTYCAPADLDE</sequence>
<protein>
    <recommendedName>
        <fullName evidence="2">DUF4189 domain-containing protein</fullName>
    </recommendedName>
</protein>
<dbReference type="EMBL" id="QHHQ01000001">
    <property type="protein sequence ID" value="RAI04209.1"/>
    <property type="molecule type" value="Genomic_DNA"/>
</dbReference>
<name>A0A8B2P6K5_9HYPH</name>
<comment type="caution">
    <text evidence="3">The sequence shown here is derived from an EMBL/GenBank/DDBJ whole genome shotgun (WGS) entry which is preliminary data.</text>
</comment>
<proteinExistence type="predicted"/>
<evidence type="ECO:0000313" key="4">
    <source>
        <dbReference type="Proteomes" id="UP000249590"/>
    </source>
</evidence>
<keyword evidence="1" id="KW-0732">Signal</keyword>
<gene>
    <name evidence="3" type="ORF">DLJ53_07125</name>
</gene>
<dbReference type="Proteomes" id="UP000249590">
    <property type="component" value="Unassembled WGS sequence"/>
</dbReference>
<evidence type="ECO:0000313" key="3">
    <source>
        <dbReference type="EMBL" id="RAI04209.1"/>
    </source>
</evidence>
<keyword evidence="4" id="KW-1185">Reference proteome</keyword>
<accession>A0A8B2P6K5</accession>
<dbReference type="InterPro" id="IPR025240">
    <property type="entry name" value="DUF4189"/>
</dbReference>
<feature type="signal peptide" evidence="1">
    <location>
        <begin position="1"/>
        <end position="20"/>
    </location>
</feature>
<feature type="domain" description="DUF4189" evidence="2">
    <location>
        <begin position="33"/>
        <end position="131"/>
    </location>
</feature>
<dbReference type="RefSeq" id="WP_111343497.1">
    <property type="nucleotide sequence ID" value="NZ_JAIWKD010000001.1"/>
</dbReference>